<dbReference type="Pfam" id="PF05685">
    <property type="entry name" value="Uma2"/>
    <property type="match status" value="1"/>
</dbReference>
<evidence type="ECO:0000313" key="2">
    <source>
        <dbReference type="EMBL" id="RED98883.1"/>
    </source>
</evidence>
<dbReference type="CDD" id="cd06260">
    <property type="entry name" value="DUF820-like"/>
    <property type="match status" value="1"/>
</dbReference>
<dbReference type="PANTHER" id="PTHR34107:SF4">
    <property type="entry name" value="SLL1222 PROTEIN"/>
    <property type="match status" value="1"/>
</dbReference>
<dbReference type="InterPro" id="IPR008538">
    <property type="entry name" value="Uma2"/>
</dbReference>
<keyword evidence="2" id="KW-0540">Nuclease</keyword>
<evidence type="ECO:0000313" key="3">
    <source>
        <dbReference type="Proteomes" id="UP000256779"/>
    </source>
</evidence>
<proteinExistence type="predicted"/>
<dbReference type="GO" id="GO:0004519">
    <property type="term" value="F:endonuclease activity"/>
    <property type="evidence" value="ECO:0007669"/>
    <property type="project" value="UniProtKB-KW"/>
</dbReference>
<keyword evidence="2" id="KW-0255">Endonuclease</keyword>
<reference evidence="2 3" key="1">
    <citation type="submission" date="2018-07" db="EMBL/GenBank/DDBJ databases">
        <title>Genomic Encyclopedia of Type Strains, Phase IV (KMG-IV): sequencing the most valuable type-strain genomes for metagenomic binning, comparative biology and taxonomic classification.</title>
        <authorList>
            <person name="Goeker M."/>
        </authorList>
    </citation>
    <scope>NUCLEOTIDE SEQUENCE [LARGE SCALE GENOMIC DNA]</scope>
    <source>
        <strain evidence="2 3">DSM 4134</strain>
    </source>
</reference>
<protein>
    <submittedName>
        <fullName evidence="2">Putative restriction endonuclease</fullName>
    </submittedName>
</protein>
<name>A0A3D9L5K8_MARFU</name>
<keyword evidence="3" id="KW-1185">Reference proteome</keyword>
<dbReference type="Gene3D" id="3.90.1570.10">
    <property type="entry name" value="tt1808, chain A"/>
    <property type="match status" value="1"/>
</dbReference>
<feature type="domain" description="Putative restriction endonuclease" evidence="1">
    <location>
        <begin position="7"/>
        <end position="147"/>
    </location>
</feature>
<evidence type="ECO:0000259" key="1">
    <source>
        <dbReference type="Pfam" id="PF05685"/>
    </source>
</evidence>
<organism evidence="2 3">
    <name type="scientific">Marinoscillum furvescens DSM 4134</name>
    <dbReference type="NCBI Taxonomy" id="1122208"/>
    <lineage>
        <taxon>Bacteria</taxon>
        <taxon>Pseudomonadati</taxon>
        <taxon>Bacteroidota</taxon>
        <taxon>Cytophagia</taxon>
        <taxon>Cytophagales</taxon>
        <taxon>Reichenbachiellaceae</taxon>
        <taxon>Marinoscillum</taxon>
    </lineage>
</organism>
<dbReference type="Proteomes" id="UP000256779">
    <property type="component" value="Unassembled WGS sequence"/>
</dbReference>
<accession>A0A3D9L5K8</accession>
<gene>
    <name evidence="2" type="ORF">C7460_10975</name>
</gene>
<dbReference type="InterPro" id="IPR012296">
    <property type="entry name" value="Nuclease_put_TT1808"/>
</dbReference>
<keyword evidence="2" id="KW-0378">Hydrolase</keyword>
<sequence>MEVYQGLPEGTLAELIDNQIYMSPSPVFKHQKTVQLLNQQLLSHFSTRANGEVIIAPFDVYLDETSNAVQPDITVVLEESRQILDENGHIHGVPDLLVEVLSPGNRDHDLITKKDLYEQFGVKEYWAVDPETKLALGFTLKAGKYELFSDQIGKIESVLLGAPFSF</sequence>
<dbReference type="SUPFAM" id="SSF52980">
    <property type="entry name" value="Restriction endonuclease-like"/>
    <property type="match status" value="1"/>
</dbReference>
<comment type="caution">
    <text evidence="2">The sequence shown here is derived from an EMBL/GenBank/DDBJ whole genome shotgun (WGS) entry which is preliminary data.</text>
</comment>
<dbReference type="InterPro" id="IPR011335">
    <property type="entry name" value="Restrct_endonuc-II-like"/>
</dbReference>
<dbReference type="EMBL" id="QREG01000009">
    <property type="protein sequence ID" value="RED98883.1"/>
    <property type="molecule type" value="Genomic_DNA"/>
</dbReference>
<dbReference type="PANTHER" id="PTHR34107">
    <property type="entry name" value="SLL0198 PROTEIN-RELATED"/>
    <property type="match status" value="1"/>
</dbReference>
<dbReference type="AlphaFoldDB" id="A0A3D9L5K8"/>